<evidence type="ECO:0000256" key="2">
    <source>
        <dbReference type="ARBA" id="ARBA00022490"/>
    </source>
</evidence>
<dbReference type="Gene3D" id="3.30.420.40">
    <property type="match status" value="2"/>
</dbReference>
<comment type="cofactor">
    <cofactor evidence="9">
        <name>Mg(2+)</name>
        <dbReference type="ChEBI" id="CHEBI:18420"/>
    </cofactor>
    <cofactor evidence="9">
        <name>Mn(2+)</name>
        <dbReference type="ChEBI" id="CHEBI:29035"/>
    </cofactor>
    <text evidence="9">Mg(2+). Can also accept Mn(2+).</text>
</comment>
<comment type="pathway">
    <text evidence="9">Metabolic intermediate biosynthesis; acetyl-CoA biosynthesis; acetyl-CoA from acetate: step 1/2.</text>
</comment>
<dbReference type="OrthoDB" id="9802453at2"/>
<feature type="binding site" evidence="9">
    <location>
        <begin position="326"/>
        <end position="330"/>
    </location>
    <ligand>
        <name>ATP</name>
        <dbReference type="ChEBI" id="CHEBI:30616"/>
    </ligand>
</feature>
<sequence>MTEQVILTLNAGSSSLKFALFTAASQPKRLWSGAIDRIGMPNTHYQLSDARHTVVVDEPGHLGDHDMALTRLLGAIESLPGGLDLVAVGHRVVHGGPDCDCPKRVTPALLARLRRLTPLAPLHMPPNLAGIDAVRKTRPDLLQVTCFDTSFHHDLPHLARMTPLPRAYADDGIRRYGFHGLSYEYITETLRQDGVDTDAERIIIAHLGNGASMAALRGGEPVETSMGFSTLAGLPMGTRTGDLDPGIILFLMQEKGMSVDDIADLLYHQSGLLGVSGLSRNMQDLLSSHEAPAAEAVDYFCYQAKLQLARLTGALGGLNRLVFTGGIGENSAEIRGRICAGLGYLGIEVESGANKAGQTVISKSGARVIVEARATDEEKMIARHVAAQLAFHPVSHRTGTEG</sequence>
<keyword evidence="6 9" id="KW-0418">Kinase</keyword>
<dbReference type="GO" id="GO:0006083">
    <property type="term" value="P:acetate metabolic process"/>
    <property type="evidence" value="ECO:0007669"/>
    <property type="project" value="TreeGrafter"/>
</dbReference>
<dbReference type="AlphaFoldDB" id="A0A1H7LMU7"/>
<dbReference type="HAMAP" id="MF_00020">
    <property type="entry name" value="Acetate_kinase"/>
    <property type="match status" value="1"/>
</dbReference>
<feature type="site" description="Transition state stabilizer" evidence="9">
    <location>
        <position position="239"/>
    </location>
</feature>
<dbReference type="PRINTS" id="PR00471">
    <property type="entry name" value="ACETATEKNASE"/>
</dbReference>
<organism evidence="11 12">
    <name type="scientific">Jannaschia helgolandensis</name>
    <dbReference type="NCBI Taxonomy" id="188906"/>
    <lineage>
        <taxon>Bacteria</taxon>
        <taxon>Pseudomonadati</taxon>
        <taxon>Pseudomonadota</taxon>
        <taxon>Alphaproteobacteria</taxon>
        <taxon>Rhodobacterales</taxon>
        <taxon>Roseobacteraceae</taxon>
        <taxon>Jannaschia</taxon>
    </lineage>
</organism>
<comment type="catalytic activity">
    <reaction evidence="9">
        <text>acetate + ATP = acetyl phosphate + ADP</text>
        <dbReference type="Rhea" id="RHEA:11352"/>
        <dbReference type="ChEBI" id="CHEBI:22191"/>
        <dbReference type="ChEBI" id="CHEBI:30089"/>
        <dbReference type="ChEBI" id="CHEBI:30616"/>
        <dbReference type="ChEBI" id="CHEBI:456216"/>
        <dbReference type="EC" id="2.7.2.1"/>
    </reaction>
</comment>
<dbReference type="PANTHER" id="PTHR21060:SF21">
    <property type="entry name" value="ACETATE KINASE"/>
    <property type="match status" value="1"/>
</dbReference>
<evidence type="ECO:0000256" key="4">
    <source>
        <dbReference type="ARBA" id="ARBA00022723"/>
    </source>
</evidence>
<comment type="similarity">
    <text evidence="1 9 10">Belongs to the acetokinase family.</text>
</comment>
<dbReference type="GO" id="GO:0005524">
    <property type="term" value="F:ATP binding"/>
    <property type="evidence" value="ECO:0007669"/>
    <property type="project" value="UniProtKB-KW"/>
</dbReference>
<evidence type="ECO:0000313" key="11">
    <source>
        <dbReference type="EMBL" id="SEL00273.1"/>
    </source>
</evidence>
<dbReference type="GO" id="GO:0000287">
    <property type="term" value="F:magnesium ion binding"/>
    <property type="evidence" value="ECO:0007669"/>
    <property type="project" value="UniProtKB-UniRule"/>
</dbReference>
<comment type="subunit">
    <text evidence="9">Homodimer.</text>
</comment>
<feature type="binding site" evidence="9">
    <location>
        <position position="91"/>
    </location>
    <ligand>
        <name>substrate</name>
    </ligand>
</feature>
<comment type="subcellular location">
    <subcellularLocation>
        <location evidence="9">Cytoplasm</location>
    </subcellularLocation>
</comment>
<keyword evidence="7 9" id="KW-0067">ATP-binding</keyword>
<feature type="site" description="Transition state stabilizer" evidence="9">
    <location>
        <position position="179"/>
    </location>
</feature>
<evidence type="ECO:0000256" key="10">
    <source>
        <dbReference type="RuleBase" id="RU003835"/>
    </source>
</evidence>
<dbReference type="PANTHER" id="PTHR21060">
    <property type="entry name" value="ACETATE KINASE"/>
    <property type="match status" value="1"/>
</dbReference>
<keyword evidence="12" id="KW-1185">Reference proteome</keyword>
<evidence type="ECO:0000256" key="6">
    <source>
        <dbReference type="ARBA" id="ARBA00022777"/>
    </source>
</evidence>
<feature type="binding site" evidence="9">
    <location>
        <position position="377"/>
    </location>
    <ligand>
        <name>Mg(2+)</name>
        <dbReference type="ChEBI" id="CHEBI:18420"/>
    </ligand>
</feature>
<feature type="binding site" evidence="9">
    <location>
        <begin position="206"/>
        <end position="210"/>
    </location>
    <ligand>
        <name>ATP</name>
        <dbReference type="ChEBI" id="CHEBI:30616"/>
    </ligand>
</feature>
<proteinExistence type="inferred from homology"/>
<feature type="binding site" evidence="9">
    <location>
        <position position="10"/>
    </location>
    <ligand>
        <name>Mg(2+)</name>
        <dbReference type="ChEBI" id="CHEBI:18420"/>
    </ligand>
</feature>
<dbReference type="GO" id="GO:0005829">
    <property type="term" value="C:cytosol"/>
    <property type="evidence" value="ECO:0007669"/>
    <property type="project" value="TreeGrafter"/>
</dbReference>
<feature type="active site" description="Proton donor/acceptor" evidence="9">
    <location>
        <position position="148"/>
    </location>
</feature>
<dbReference type="EMBL" id="FNZQ01000002">
    <property type="protein sequence ID" value="SEL00273.1"/>
    <property type="molecule type" value="Genomic_DNA"/>
</dbReference>
<dbReference type="STRING" id="188906.SAMN04488526_1774"/>
<feature type="binding site" evidence="9">
    <location>
        <position position="17"/>
    </location>
    <ligand>
        <name>ATP</name>
        <dbReference type="ChEBI" id="CHEBI:30616"/>
    </ligand>
</feature>
<comment type="caution">
    <text evidence="9">Lacks conserved residue(s) required for the propagation of feature annotation.</text>
</comment>
<dbReference type="EC" id="2.7.2.1" evidence="9"/>
<comment type="function">
    <text evidence="9">Catalyzes the formation of acetyl phosphate from acetate and ATP. Can also catalyze the reverse reaction.</text>
</comment>
<dbReference type="Proteomes" id="UP000199283">
    <property type="component" value="Unassembled WGS sequence"/>
</dbReference>
<dbReference type="Pfam" id="PF00871">
    <property type="entry name" value="Acetate_kinase"/>
    <property type="match status" value="1"/>
</dbReference>
<dbReference type="InterPro" id="IPR000890">
    <property type="entry name" value="Aliphatic_acid_kin_short-chain"/>
</dbReference>
<evidence type="ECO:0000256" key="8">
    <source>
        <dbReference type="ARBA" id="ARBA00022842"/>
    </source>
</evidence>
<reference evidence="11 12" key="1">
    <citation type="submission" date="2016-10" db="EMBL/GenBank/DDBJ databases">
        <authorList>
            <person name="de Groot N.N."/>
        </authorList>
    </citation>
    <scope>NUCLEOTIDE SEQUENCE [LARGE SCALE GENOMIC DNA]</scope>
    <source>
        <strain evidence="11 12">DSM 14858</strain>
    </source>
</reference>
<evidence type="ECO:0000256" key="3">
    <source>
        <dbReference type="ARBA" id="ARBA00022679"/>
    </source>
</evidence>
<evidence type="ECO:0000256" key="5">
    <source>
        <dbReference type="ARBA" id="ARBA00022741"/>
    </source>
</evidence>
<keyword evidence="3 9" id="KW-0808">Transferase</keyword>
<evidence type="ECO:0000256" key="7">
    <source>
        <dbReference type="ARBA" id="ARBA00022840"/>
    </source>
</evidence>
<dbReference type="SUPFAM" id="SSF53067">
    <property type="entry name" value="Actin-like ATPase domain"/>
    <property type="match status" value="2"/>
</dbReference>
<evidence type="ECO:0000313" key="12">
    <source>
        <dbReference type="Proteomes" id="UP000199283"/>
    </source>
</evidence>
<gene>
    <name evidence="9" type="primary">ackA</name>
    <name evidence="11" type="ORF">SAMN04488526_1774</name>
</gene>
<name>A0A1H7LMU7_9RHOB</name>
<dbReference type="UniPathway" id="UPA00340">
    <property type="reaction ID" value="UER00458"/>
</dbReference>
<protein>
    <recommendedName>
        <fullName evidence="9">Acetate kinase</fullName>
        <ecNumber evidence="9">2.7.2.1</ecNumber>
    </recommendedName>
    <alternativeName>
        <fullName evidence="9">Acetokinase</fullName>
    </alternativeName>
</protein>
<dbReference type="InterPro" id="IPR023865">
    <property type="entry name" value="Aliphatic_acid_kinase_CS"/>
</dbReference>
<dbReference type="NCBIfam" id="TIGR00016">
    <property type="entry name" value="ackA"/>
    <property type="match status" value="1"/>
</dbReference>
<dbReference type="PIRSF" id="PIRSF000722">
    <property type="entry name" value="Acetate_prop_kin"/>
    <property type="match status" value="1"/>
</dbReference>
<dbReference type="GO" id="GO:0008776">
    <property type="term" value="F:acetate kinase activity"/>
    <property type="evidence" value="ECO:0007669"/>
    <property type="project" value="UniProtKB-UniRule"/>
</dbReference>
<dbReference type="RefSeq" id="WP_092761885.1">
    <property type="nucleotide sequence ID" value="NZ_FNZQ01000002.1"/>
</dbReference>
<keyword evidence="5 9" id="KW-0547">Nucleotide-binding</keyword>
<keyword evidence="8 9" id="KW-0460">Magnesium</keyword>
<keyword evidence="4 9" id="KW-0479">Metal-binding</keyword>
<dbReference type="GO" id="GO:0006085">
    <property type="term" value="P:acetyl-CoA biosynthetic process"/>
    <property type="evidence" value="ECO:0007669"/>
    <property type="project" value="UniProtKB-UniRule"/>
</dbReference>
<dbReference type="InterPro" id="IPR004372">
    <property type="entry name" value="Ac/propionate_kinase"/>
</dbReference>
<evidence type="ECO:0000256" key="1">
    <source>
        <dbReference type="ARBA" id="ARBA00008748"/>
    </source>
</evidence>
<dbReference type="InterPro" id="IPR043129">
    <property type="entry name" value="ATPase_NBD"/>
</dbReference>
<keyword evidence="2 9" id="KW-0963">Cytoplasm</keyword>
<evidence type="ECO:0000256" key="9">
    <source>
        <dbReference type="HAMAP-Rule" id="MF_00020"/>
    </source>
</evidence>
<dbReference type="PROSITE" id="PS01076">
    <property type="entry name" value="ACETATE_KINASE_2"/>
    <property type="match status" value="1"/>
</dbReference>
<accession>A0A1H7LMU7</accession>
<dbReference type="PROSITE" id="PS01075">
    <property type="entry name" value="ACETATE_KINASE_1"/>
    <property type="match status" value="1"/>
</dbReference>